<dbReference type="InterPro" id="IPR036199">
    <property type="entry name" value="Gp10_sf"/>
</dbReference>
<organism evidence="1">
    <name type="scientific">Podoviridae sp. ctHkH8</name>
    <dbReference type="NCBI Taxonomy" id="2825236"/>
    <lineage>
        <taxon>Viruses</taxon>
        <taxon>Duplodnaviria</taxon>
        <taxon>Heunggongvirae</taxon>
        <taxon>Uroviricota</taxon>
        <taxon>Caudoviricetes</taxon>
    </lineage>
</organism>
<dbReference type="EMBL" id="BK015426">
    <property type="protein sequence ID" value="DAE06089.1"/>
    <property type="molecule type" value="Genomic_DNA"/>
</dbReference>
<protein>
    <submittedName>
        <fullName evidence="1">Upper collar protein</fullName>
    </submittedName>
</protein>
<accession>A0A8S5PI71</accession>
<reference evidence="1" key="1">
    <citation type="journal article" date="2021" name="Proc. Natl. Acad. Sci. U.S.A.">
        <title>A Catalog of Tens of Thousands of Viruses from Human Metagenomes Reveals Hidden Associations with Chronic Diseases.</title>
        <authorList>
            <person name="Tisza M.J."/>
            <person name="Buck C.B."/>
        </authorList>
    </citation>
    <scope>NUCLEOTIDE SEQUENCE</scope>
    <source>
        <strain evidence="1">CtHkH8</strain>
    </source>
</reference>
<name>A0A8S5PI71_9CAUD</name>
<dbReference type="InterPro" id="IPR008016">
    <property type="entry name" value="Gp10"/>
</dbReference>
<dbReference type="Gene3D" id="1.10.246.30">
    <property type="match status" value="1"/>
</dbReference>
<proteinExistence type="predicted"/>
<evidence type="ECO:0000313" key="1">
    <source>
        <dbReference type="EMBL" id="DAE06089.1"/>
    </source>
</evidence>
<dbReference type="Pfam" id="PF05352">
    <property type="entry name" value="Phage_connector"/>
    <property type="match status" value="1"/>
</dbReference>
<dbReference type="SUPFAM" id="SSF56826">
    <property type="entry name" value="Upper collar protein gp10 (connector protein)"/>
    <property type="match status" value="1"/>
</dbReference>
<dbReference type="Gene3D" id="2.40.500.10">
    <property type="entry name" value="Upper collar protein gp10 (connector protein)"/>
    <property type="match status" value="1"/>
</dbReference>
<dbReference type="Gene3D" id="3.30.1350.20">
    <property type="entry name" value="Bacteriophage PHI-29 conector. Domain 3"/>
    <property type="match status" value="1"/>
</dbReference>
<sequence>MSKKGGPGPGSTREFWNAKKCNDWTFIQYYNRLVDLAISQFEWVNLPPTCDRRFLELALFADGMAVFFKDEVMGYLTLQCMISGPLDVYRIPIYRRAYASNGYQMDLNKENSVLIFNNSLHINSQLDIELYAWRLYEIQRAIDTNVKLQKNPKIITCSESQRLTIINLFKQYEGNYPFIFADKQMDLSGLNAIDISSPYVADKLQVLKGLVWNEAMTYLGIGNTNDEKRERLNTLEVKSGMGDVEAQRYTRLLEREIACERINAMFPDVNLSVRYKQVIATNETALDDSETEEVIEE</sequence>